<feature type="transmembrane region" description="Helical" evidence="1">
    <location>
        <begin position="245"/>
        <end position="264"/>
    </location>
</feature>
<evidence type="ECO:0000259" key="2">
    <source>
        <dbReference type="Pfam" id="PF13785"/>
    </source>
</evidence>
<keyword evidence="1" id="KW-0812">Transmembrane</keyword>
<accession>A0A6S6UMP4</accession>
<organism evidence="3">
    <name type="scientific">uncultured Thiotrichaceae bacterium</name>
    <dbReference type="NCBI Taxonomy" id="298394"/>
    <lineage>
        <taxon>Bacteria</taxon>
        <taxon>Pseudomonadati</taxon>
        <taxon>Pseudomonadota</taxon>
        <taxon>Gammaproteobacteria</taxon>
        <taxon>Thiotrichales</taxon>
        <taxon>Thiotrichaceae</taxon>
        <taxon>environmental samples</taxon>
    </lineage>
</organism>
<evidence type="ECO:0000256" key="1">
    <source>
        <dbReference type="SAM" id="Phobius"/>
    </source>
</evidence>
<proteinExistence type="predicted"/>
<dbReference type="EMBL" id="CACVAT010000634">
    <property type="protein sequence ID" value="CAA6830820.1"/>
    <property type="molecule type" value="Genomic_DNA"/>
</dbReference>
<keyword evidence="1" id="KW-0472">Membrane</keyword>
<keyword evidence="1" id="KW-1133">Transmembrane helix</keyword>
<name>A0A6S6UMP4_9GAMM</name>
<feature type="domain" description="DUF4178" evidence="2">
    <location>
        <begin position="67"/>
        <end position="207"/>
    </location>
</feature>
<evidence type="ECO:0000313" key="3">
    <source>
        <dbReference type="EMBL" id="CAA6830820.1"/>
    </source>
</evidence>
<sequence>MSLRKLRSIKCTSCAAPLTLHGGGHKVRTLNCEFCGAVMDTRKHFSVLHKFSTQDKPYSPFSIGMQGKIKDIDFTIIGMVAWQDAGTLSATEALYYQWVDMMLFSPTHGYTWLTYYNDHLVFSRKTRDIPNLNVWNLAPKYEFSAGNKKYKFFERSRAKVTYVSGELTWIAKKNDGSHMIEAIAPPYLYSVEHSGSEIEYGLGEYIEDTDAVYKSFGITEKTSKPTTVHPAQPYRSRFLAPLSKAARPFAAIAAAATVIIGLFLGGNEVFHEQINASELRGGTTTREFTVTQPNRLMELTLDTQLNNAWGYFDISIRKGANDIFTIGKGVSYYSGYEGGESWSEGSQSANAHFKVPEAGNYALHIKMAEGGKGETGTTPPTTNLQISLKQGYISNHYFMLLLILSGVAILAGFFSKMFFESRRWKSVLGDDDE</sequence>
<protein>
    <recommendedName>
        <fullName evidence="2">DUF4178 domain-containing protein</fullName>
    </recommendedName>
</protein>
<feature type="transmembrane region" description="Helical" evidence="1">
    <location>
        <begin position="397"/>
        <end position="419"/>
    </location>
</feature>
<dbReference type="InterPro" id="IPR025235">
    <property type="entry name" value="DUF4178"/>
</dbReference>
<gene>
    <name evidence="3" type="ORF">HELGO_WM26985</name>
</gene>
<dbReference type="AlphaFoldDB" id="A0A6S6UMP4"/>
<reference evidence="3" key="1">
    <citation type="submission" date="2020-01" db="EMBL/GenBank/DDBJ databases">
        <authorList>
            <person name="Meier V. D."/>
            <person name="Meier V D."/>
        </authorList>
    </citation>
    <scope>NUCLEOTIDE SEQUENCE</scope>
    <source>
        <strain evidence="3">HLG_WM_MAG_09</strain>
    </source>
</reference>
<dbReference type="Pfam" id="PF13785">
    <property type="entry name" value="DUF4178"/>
    <property type="match status" value="1"/>
</dbReference>